<keyword evidence="2" id="KW-0812">Transmembrane</keyword>
<dbReference type="InterPro" id="IPR018389">
    <property type="entry name" value="DctP_fam"/>
</dbReference>
<evidence type="ECO:0000256" key="1">
    <source>
        <dbReference type="ARBA" id="ARBA00022729"/>
    </source>
</evidence>
<dbReference type="GO" id="GO:0030288">
    <property type="term" value="C:outer membrane-bounded periplasmic space"/>
    <property type="evidence" value="ECO:0007669"/>
    <property type="project" value="InterPro"/>
</dbReference>
<name>A0A2M8Z290_9FIRM</name>
<gene>
    <name evidence="3" type="ORF">H171_1030</name>
</gene>
<dbReference type="NCBIfam" id="NF037995">
    <property type="entry name" value="TRAP_S1"/>
    <property type="match status" value="1"/>
</dbReference>
<dbReference type="GO" id="GO:0030246">
    <property type="term" value="F:carbohydrate binding"/>
    <property type="evidence" value="ECO:0007669"/>
    <property type="project" value="TreeGrafter"/>
</dbReference>
<keyword evidence="2" id="KW-1133">Transmembrane helix</keyword>
<proteinExistence type="predicted"/>
<evidence type="ECO:0000313" key="3">
    <source>
        <dbReference type="EMBL" id="PJJ27561.1"/>
    </source>
</evidence>
<dbReference type="GO" id="GO:0055085">
    <property type="term" value="P:transmembrane transport"/>
    <property type="evidence" value="ECO:0007669"/>
    <property type="project" value="InterPro"/>
</dbReference>
<keyword evidence="1" id="KW-0732">Signal</keyword>
<feature type="transmembrane region" description="Helical" evidence="2">
    <location>
        <begin position="9"/>
        <end position="26"/>
    </location>
</feature>
<accession>A0A2M8Z290</accession>
<dbReference type="RefSeq" id="WP_100307428.1">
    <property type="nucleotide sequence ID" value="NZ_PGET01000001.1"/>
</dbReference>
<protein>
    <submittedName>
        <fullName evidence="3">Tripartite ATP-independent transporter DctP family solute receptor</fullName>
    </submittedName>
</protein>
<keyword evidence="2" id="KW-0472">Membrane</keyword>
<dbReference type="Proteomes" id="UP000231092">
    <property type="component" value="Unassembled WGS sequence"/>
</dbReference>
<dbReference type="PANTHER" id="PTHR33376:SF2">
    <property type="entry name" value="DICARBOXYLATE-BINDING PERIPLASMIC PROTEIN"/>
    <property type="match status" value="1"/>
</dbReference>
<keyword evidence="3" id="KW-0675">Receptor</keyword>
<dbReference type="InterPro" id="IPR004682">
    <property type="entry name" value="TRAP_DctP"/>
</dbReference>
<comment type="caution">
    <text evidence="3">The sequence shown here is derived from an EMBL/GenBank/DDBJ whole genome shotgun (WGS) entry which is preliminary data.</text>
</comment>
<dbReference type="OrthoDB" id="9815946at2"/>
<dbReference type="Pfam" id="PF03480">
    <property type="entry name" value="DctP"/>
    <property type="match status" value="1"/>
</dbReference>
<dbReference type="PIRSF" id="PIRSF006470">
    <property type="entry name" value="DctB"/>
    <property type="match status" value="1"/>
</dbReference>
<dbReference type="PROSITE" id="PS51257">
    <property type="entry name" value="PROKAR_LIPOPROTEIN"/>
    <property type="match status" value="1"/>
</dbReference>
<evidence type="ECO:0000313" key="4">
    <source>
        <dbReference type="Proteomes" id="UP000231092"/>
    </source>
</evidence>
<dbReference type="InterPro" id="IPR038404">
    <property type="entry name" value="TRAP_DctP_sf"/>
</dbReference>
<organism evidence="3 4">
    <name type="scientific">[Clostridium] celerecrescens 18A</name>
    <dbReference type="NCBI Taxonomy" id="1286362"/>
    <lineage>
        <taxon>Bacteria</taxon>
        <taxon>Bacillati</taxon>
        <taxon>Bacillota</taxon>
        <taxon>Clostridia</taxon>
        <taxon>Lachnospirales</taxon>
        <taxon>Lachnospiraceae</taxon>
        <taxon>Lacrimispora</taxon>
    </lineage>
</organism>
<dbReference type="PANTHER" id="PTHR33376">
    <property type="match status" value="1"/>
</dbReference>
<sequence>MDKQIAKRAALIVFAMAAACFFIFLLKSGNPGKTLFFRDRKEAPEYVLSYADNQPEDYPTVQGARKFAELVQEKTSGRIKINVFAGGEMGSENEVVEQLQYGGIDFARVSVMILAEIKPKFNVLQLPYLYRDEKHMWKVLDGEIGEEFKDDLKESDLVALSWYDAGARHFYNSSRPVKRIEDMKKMRIRVANSDMMSAMVEALGARAVPMAYSEVYAALETSTIDGAENNWPSYETMGHYEVAKYITLDAHTRIPEMQLASQATWEKLSDADRKIITACAEESARYERRLWEIREENVRQRLIKAGCIVTELSSSEQVRFRAAVMTVYQMYCSEYIDVVNRIAQIR</sequence>
<dbReference type="Gene3D" id="3.40.190.170">
    <property type="entry name" value="Bacterial extracellular solute-binding protein, family 7"/>
    <property type="match status" value="1"/>
</dbReference>
<dbReference type="CDD" id="cd13671">
    <property type="entry name" value="PBP2_TRAP_SBP_like_3"/>
    <property type="match status" value="1"/>
</dbReference>
<dbReference type="AlphaFoldDB" id="A0A2M8Z290"/>
<dbReference type="NCBIfam" id="TIGR00787">
    <property type="entry name" value="dctP"/>
    <property type="match status" value="1"/>
</dbReference>
<reference evidence="3 4" key="1">
    <citation type="submission" date="2017-11" db="EMBL/GenBank/DDBJ databases">
        <title>Understudied soil microbes with underappreciated capabilities: Untangling the Clostridium saccharolyticum group.</title>
        <authorList>
            <person name="Leschine S."/>
        </authorList>
    </citation>
    <scope>NUCLEOTIDE SEQUENCE [LARGE SCALE GENOMIC DNA]</scope>
    <source>
        <strain evidence="3 4">18A</strain>
    </source>
</reference>
<dbReference type="EMBL" id="PGET01000001">
    <property type="protein sequence ID" value="PJJ27561.1"/>
    <property type="molecule type" value="Genomic_DNA"/>
</dbReference>
<evidence type="ECO:0000256" key="2">
    <source>
        <dbReference type="SAM" id="Phobius"/>
    </source>
</evidence>